<gene>
    <name evidence="1" type="ORF">K443DRAFT_337150</name>
</gene>
<accession>A0A0C9XGB0</accession>
<proteinExistence type="predicted"/>
<dbReference type="HOGENOM" id="CLU_2184398_0_0_1"/>
<reference evidence="2" key="2">
    <citation type="submission" date="2015-01" db="EMBL/GenBank/DDBJ databases">
        <title>Evolutionary Origins and Diversification of the Mycorrhizal Mutualists.</title>
        <authorList>
            <consortium name="DOE Joint Genome Institute"/>
            <consortium name="Mycorrhizal Genomics Consortium"/>
            <person name="Kohler A."/>
            <person name="Kuo A."/>
            <person name="Nagy L.G."/>
            <person name="Floudas D."/>
            <person name="Copeland A."/>
            <person name="Barry K.W."/>
            <person name="Cichocki N."/>
            <person name="Veneault-Fourrey C."/>
            <person name="LaButti K."/>
            <person name="Lindquist E.A."/>
            <person name="Lipzen A."/>
            <person name="Lundell T."/>
            <person name="Morin E."/>
            <person name="Murat C."/>
            <person name="Riley R."/>
            <person name="Ohm R."/>
            <person name="Sun H."/>
            <person name="Tunlid A."/>
            <person name="Henrissat B."/>
            <person name="Grigoriev I.V."/>
            <person name="Hibbett D.S."/>
            <person name="Martin F."/>
        </authorList>
    </citation>
    <scope>NUCLEOTIDE SEQUENCE [LARGE SCALE GENOMIC DNA]</scope>
    <source>
        <strain evidence="2">LaAM-08-1</strain>
    </source>
</reference>
<evidence type="ECO:0000313" key="1">
    <source>
        <dbReference type="EMBL" id="KIJ95167.1"/>
    </source>
</evidence>
<keyword evidence="2" id="KW-1185">Reference proteome</keyword>
<name>A0A0C9XGB0_9AGAR</name>
<dbReference type="Proteomes" id="UP000054477">
    <property type="component" value="Unassembled WGS sequence"/>
</dbReference>
<reference evidence="1 2" key="1">
    <citation type="submission" date="2014-04" db="EMBL/GenBank/DDBJ databases">
        <authorList>
            <consortium name="DOE Joint Genome Institute"/>
            <person name="Kuo A."/>
            <person name="Kohler A."/>
            <person name="Nagy L.G."/>
            <person name="Floudas D."/>
            <person name="Copeland A."/>
            <person name="Barry K.W."/>
            <person name="Cichocki N."/>
            <person name="Veneault-Fourrey C."/>
            <person name="LaButti K."/>
            <person name="Lindquist E.A."/>
            <person name="Lipzen A."/>
            <person name="Lundell T."/>
            <person name="Morin E."/>
            <person name="Murat C."/>
            <person name="Sun H."/>
            <person name="Tunlid A."/>
            <person name="Henrissat B."/>
            <person name="Grigoriev I.V."/>
            <person name="Hibbett D.S."/>
            <person name="Martin F."/>
            <person name="Nordberg H.P."/>
            <person name="Cantor M.N."/>
            <person name="Hua S.X."/>
        </authorList>
    </citation>
    <scope>NUCLEOTIDE SEQUENCE [LARGE SCALE GENOMIC DNA]</scope>
    <source>
        <strain evidence="1 2">LaAM-08-1</strain>
    </source>
</reference>
<evidence type="ECO:0000313" key="2">
    <source>
        <dbReference type="Proteomes" id="UP000054477"/>
    </source>
</evidence>
<dbReference type="EMBL" id="KN838765">
    <property type="protein sequence ID" value="KIJ95167.1"/>
    <property type="molecule type" value="Genomic_DNA"/>
</dbReference>
<protein>
    <submittedName>
        <fullName evidence="1">Uncharacterized protein</fullName>
    </submittedName>
</protein>
<dbReference type="AlphaFoldDB" id="A0A0C9XGB0"/>
<organism evidence="1 2">
    <name type="scientific">Laccaria amethystina LaAM-08-1</name>
    <dbReference type="NCBI Taxonomy" id="1095629"/>
    <lineage>
        <taxon>Eukaryota</taxon>
        <taxon>Fungi</taxon>
        <taxon>Dikarya</taxon>
        <taxon>Basidiomycota</taxon>
        <taxon>Agaricomycotina</taxon>
        <taxon>Agaricomycetes</taxon>
        <taxon>Agaricomycetidae</taxon>
        <taxon>Agaricales</taxon>
        <taxon>Agaricineae</taxon>
        <taxon>Hydnangiaceae</taxon>
        <taxon>Laccaria</taxon>
    </lineage>
</organism>
<sequence>MQTTLLGRCGYICNKAGRSGKATPAKWLWVVIWPAPKVNKIASRKLVYRYLDSCDQTAFLGKITDLGRLLNIIVDRLLAIKPYESLRFFVGSESEGGQIINDKTIGSVF</sequence>